<name>A0A558BSY7_9BACT</name>
<evidence type="ECO:0000313" key="2">
    <source>
        <dbReference type="Proteomes" id="UP000317624"/>
    </source>
</evidence>
<dbReference type="AlphaFoldDB" id="A0A558BSY7"/>
<keyword evidence="2" id="KW-1185">Reference proteome</keyword>
<accession>A0A558BSY7</accession>
<reference evidence="1 2" key="1">
    <citation type="submission" date="2019-07" db="EMBL/GenBank/DDBJ databases">
        <title>Hymenobacter sp. straun FUR1 Genome sequencing and assembly.</title>
        <authorList>
            <person name="Chhetri G."/>
        </authorList>
    </citation>
    <scope>NUCLEOTIDE SEQUENCE [LARGE SCALE GENOMIC DNA]</scope>
    <source>
        <strain evidence="1 2">Fur1</strain>
    </source>
</reference>
<dbReference type="OrthoDB" id="4137708at2"/>
<evidence type="ECO:0000313" key="1">
    <source>
        <dbReference type="EMBL" id="TVT39627.1"/>
    </source>
</evidence>
<dbReference type="EMBL" id="VMRJ01000004">
    <property type="protein sequence ID" value="TVT39627.1"/>
    <property type="molecule type" value="Genomic_DNA"/>
</dbReference>
<proteinExistence type="predicted"/>
<sequence length="254" mass="28062">MSKPRLSETHSGRQFGELRALSTNVEETRTVEFVISNNTRDRHRTVLNPAGWKLDNFNRNGIVGYQHNVYGDGMCAGPNPDDVIGRGSAFFEGDQLIGRVVFEPADINPLAEKIFRKVLFGSLRATSVGFAEIGKGNYGTGTEARGGKDETYYFQGQELLEFSIVNIPSNPDATARALRDQASHALMFVKRALGGSYSFSDIEKLPVGEVLRLLDKSNAHQLGRAFDHDEPETELVETVGLDVLAAQLRLKARY</sequence>
<organism evidence="1 2">
    <name type="scientific">Hymenobacter setariae</name>
    <dbReference type="NCBI Taxonomy" id="2594794"/>
    <lineage>
        <taxon>Bacteria</taxon>
        <taxon>Pseudomonadati</taxon>
        <taxon>Bacteroidota</taxon>
        <taxon>Cytophagia</taxon>
        <taxon>Cytophagales</taxon>
        <taxon>Hymenobacteraceae</taxon>
        <taxon>Hymenobacter</taxon>
    </lineage>
</organism>
<dbReference type="Proteomes" id="UP000317624">
    <property type="component" value="Unassembled WGS sequence"/>
</dbReference>
<dbReference type="RefSeq" id="WP_144850679.1">
    <property type="nucleotide sequence ID" value="NZ_VMRJ01000004.1"/>
</dbReference>
<protein>
    <submittedName>
        <fullName evidence="1">Uncharacterized protein</fullName>
    </submittedName>
</protein>
<comment type="caution">
    <text evidence="1">The sequence shown here is derived from an EMBL/GenBank/DDBJ whole genome shotgun (WGS) entry which is preliminary data.</text>
</comment>
<gene>
    <name evidence="1" type="ORF">FNT36_18470</name>
</gene>